<dbReference type="InterPro" id="IPR037925">
    <property type="entry name" value="FlgE/F/G-like"/>
</dbReference>
<dbReference type="InterPro" id="IPR020013">
    <property type="entry name" value="Flagellar_FlgE/F/G"/>
</dbReference>
<dbReference type="NCBIfam" id="TIGR03506">
    <property type="entry name" value="FlgEFG_subfam"/>
    <property type="match status" value="1"/>
</dbReference>
<feature type="domain" description="Flagellar basal-body/hook protein C-terminal" evidence="3">
    <location>
        <begin position="196"/>
        <end position="240"/>
    </location>
</feature>
<dbReference type="SUPFAM" id="SSF117143">
    <property type="entry name" value="Flagellar hook protein flgE"/>
    <property type="match status" value="1"/>
</dbReference>
<dbReference type="Pfam" id="PF22692">
    <property type="entry name" value="LlgE_F_G_D1"/>
    <property type="match status" value="1"/>
</dbReference>
<keyword evidence="2" id="KW-0975">Bacterial flagellum</keyword>
<organism evidence="5 6">
    <name type="scientific">candidate division WOR-1 bacterium RIFOXYC12_FULL_54_18</name>
    <dbReference type="NCBI Taxonomy" id="1802584"/>
    <lineage>
        <taxon>Bacteria</taxon>
        <taxon>Bacillati</taxon>
        <taxon>Saganbacteria</taxon>
    </lineage>
</organism>
<name>A0A1F4T5S3_UNCSA</name>
<dbReference type="AlphaFoldDB" id="A0A1F4T5S3"/>
<dbReference type="Proteomes" id="UP000178602">
    <property type="component" value="Unassembled WGS sequence"/>
</dbReference>
<evidence type="ECO:0000259" key="4">
    <source>
        <dbReference type="Pfam" id="PF22692"/>
    </source>
</evidence>
<evidence type="ECO:0000256" key="2">
    <source>
        <dbReference type="RuleBase" id="RU362116"/>
    </source>
</evidence>
<gene>
    <name evidence="5" type="ORF">A3K49_02800</name>
</gene>
<comment type="caution">
    <text evidence="5">The sequence shown here is derived from an EMBL/GenBank/DDBJ whole genome shotgun (WGS) entry which is preliminary data.</text>
</comment>
<dbReference type="InterPro" id="IPR010930">
    <property type="entry name" value="Flg_bb/hook_C_dom"/>
</dbReference>
<evidence type="ECO:0000313" key="6">
    <source>
        <dbReference type="Proteomes" id="UP000178602"/>
    </source>
</evidence>
<evidence type="ECO:0000256" key="1">
    <source>
        <dbReference type="ARBA" id="ARBA00009677"/>
    </source>
</evidence>
<proteinExistence type="inferred from homology"/>
<comment type="similarity">
    <text evidence="1 2">Belongs to the flagella basal body rod proteins family.</text>
</comment>
<feature type="domain" description="Flagellar hook protein FlgE/F/G-like D1" evidence="4">
    <location>
        <begin position="85"/>
        <end position="147"/>
    </location>
</feature>
<sequence length="245" mass="26568">MTDRILEIGSAGLETADQRVRKLMDNMVGAEVPGYKKSEVVVRGFPLELESAQNKISSMKPQVESTHYRSASGALVKTNNKLDVALGGEGFFVVSGPWGEGYTRDGRFRLDKDGRLITVAGNLPVLGKMGPVVVTPGSDVEFTQEGEIKVDGTVVDRLQVVKPEGTDSLTSLNGALFKKSSSLSVLTEVDDPRLIQGYVESSNASIVDQMMEMMQVERLNGVMSKVISTRDQNLSRAMELGKPTQ</sequence>
<dbReference type="InterPro" id="IPR053967">
    <property type="entry name" value="LlgE_F_G-like_D1"/>
</dbReference>
<dbReference type="GO" id="GO:0009425">
    <property type="term" value="C:bacterial-type flagellum basal body"/>
    <property type="evidence" value="ECO:0007669"/>
    <property type="project" value="UniProtKB-SubCell"/>
</dbReference>
<dbReference type="Pfam" id="PF06429">
    <property type="entry name" value="Flg_bbr_C"/>
    <property type="match status" value="1"/>
</dbReference>
<dbReference type="PANTHER" id="PTHR30435:SF19">
    <property type="entry name" value="FLAGELLAR BASAL-BODY ROD PROTEIN FLGG"/>
    <property type="match status" value="1"/>
</dbReference>
<evidence type="ECO:0000313" key="5">
    <source>
        <dbReference type="EMBL" id="OGC27916.1"/>
    </source>
</evidence>
<accession>A0A1F4T5S3</accession>
<dbReference type="EMBL" id="MEUG01000001">
    <property type="protein sequence ID" value="OGC27916.1"/>
    <property type="molecule type" value="Genomic_DNA"/>
</dbReference>
<evidence type="ECO:0000259" key="3">
    <source>
        <dbReference type="Pfam" id="PF06429"/>
    </source>
</evidence>
<reference evidence="5 6" key="1">
    <citation type="journal article" date="2016" name="Nat. Commun.">
        <title>Thousands of microbial genomes shed light on interconnected biogeochemical processes in an aquifer system.</title>
        <authorList>
            <person name="Anantharaman K."/>
            <person name="Brown C.T."/>
            <person name="Hug L.A."/>
            <person name="Sharon I."/>
            <person name="Castelle C.J."/>
            <person name="Probst A.J."/>
            <person name="Thomas B.C."/>
            <person name="Singh A."/>
            <person name="Wilkins M.J."/>
            <person name="Karaoz U."/>
            <person name="Brodie E.L."/>
            <person name="Williams K.H."/>
            <person name="Hubbard S.S."/>
            <person name="Banfield J.F."/>
        </authorList>
    </citation>
    <scope>NUCLEOTIDE SEQUENCE [LARGE SCALE GENOMIC DNA]</scope>
</reference>
<dbReference type="PANTHER" id="PTHR30435">
    <property type="entry name" value="FLAGELLAR PROTEIN"/>
    <property type="match status" value="1"/>
</dbReference>
<protein>
    <submittedName>
        <fullName evidence="5">Uncharacterized protein</fullName>
    </submittedName>
</protein>
<dbReference type="GO" id="GO:0071978">
    <property type="term" value="P:bacterial-type flagellum-dependent swarming motility"/>
    <property type="evidence" value="ECO:0007669"/>
    <property type="project" value="TreeGrafter"/>
</dbReference>
<comment type="subcellular location">
    <subcellularLocation>
        <location evidence="2">Bacterial flagellum basal body</location>
    </subcellularLocation>
</comment>